<evidence type="ECO:0000256" key="5">
    <source>
        <dbReference type="SAM" id="SignalP"/>
    </source>
</evidence>
<comment type="caution">
    <text evidence="7">The sequence shown here is derived from an EMBL/GenBank/DDBJ whole genome shotgun (WGS) entry which is preliminary data.</text>
</comment>
<dbReference type="InterPro" id="IPR038765">
    <property type="entry name" value="Papain-like_cys_pep_sf"/>
</dbReference>
<dbReference type="Proteomes" id="UP000309676">
    <property type="component" value="Unassembled WGS sequence"/>
</dbReference>
<dbReference type="InterPro" id="IPR000064">
    <property type="entry name" value="NLP_P60_dom"/>
</dbReference>
<dbReference type="Gene3D" id="3.90.1720.10">
    <property type="entry name" value="endopeptidase domain like (from Nostoc punctiforme)"/>
    <property type="match status" value="1"/>
</dbReference>
<feature type="chain" id="PRO_5038591346" evidence="5">
    <location>
        <begin position="30"/>
        <end position="264"/>
    </location>
</feature>
<reference evidence="7 8" key="1">
    <citation type="submission" date="2019-05" db="EMBL/GenBank/DDBJ databases">
        <authorList>
            <person name="Narsing Rao M.P."/>
            <person name="Li W.J."/>
        </authorList>
    </citation>
    <scope>NUCLEOTIDE SEQUENCE [LARGE SCALE GENOMIC DNA]</scope>
    <source>
        <strain evidence="7 8">SYSU_K30003</strain>
    </source>
</reference>
<sequence length="264" mass="29116">MGRTMSRHPTAIAGIVLLSLCAAQLSSCANRNDVQPRSVGEGAGIEEAAVNDPDLYFGDLGVEGFLYDRGENRRIASLGKDKKTPKIDPNGFPLNMQFPNPAVGPIRGTYVENIVKTAKSYLGTPYVYGSDRTEPSTFDCSDFTRWVFLDAVGMDLPWDSRAQAAYVKAFAPKTYTSLRQAKRGDLLFFTNYRGEKASDYEGIRPSEKPVTHTAIYLGNGKIIHSASKMSGGVRIDEWSWRQLHRRFLFGGGILPAKQPAKKAK</sequence>
<feature type="domain" description="NlpC/P60" evidence="6">
    <location>
        <begin position="108"/>
        <end position="255"/>
    </location>
</feature>
<evidence type="ECO:0000259" key="6">
    <source>
        <dbReference type="PROSITE" id="PS51935"/>
    </source>
</evidence>
<organism evidence="7 8">
    <name type="scientific">Paenibacillus antri</name>
    <dbReference type="NCBI Taxonomy" id="2582848"/>
    <lineage>
        <taxon>Bacteria</taxon>
        <taxon>Bacillati</taxon>
        <taxon>Bacillota</taxon>
        <taxon>Bacilli</taxon>
        <taxon>Bacillales</taxon>
        <taxon>Paenibacillaceae</taxon>
        <taxon>Paenibacillus</taxon>
    </lineage>
</organism>
<dbReference type="PANTHER" id="PTHR47053">
    <property type="entry name" value="MUREIN DD-ENDOPEPTIDASE MEPH-RELATED"/>
    <property type="match status" value="1"/>
</dbReference>
<proteinExistence type="inferred from homology"/>
<keyword evidence="4" id="KW-0788">Thiol protease</keyword>
<keyword evidence="3" id="KW-0378">Hydrolase</keyword>
<evidence type="ECO:0000256" key="2">
    <source>
        <dbReference type="ARBA" id="ARBA00022670"/>
    </source>
</evidence>
<evidence type="ECO:0000256" key="4">
    <source>
        <dbReference type="ARBA" id="ARBA00022807"/>
    </source>
</evidence>
<dbReference type="GO" id="GO:0008234">
    <property type="term" value="F:cysteine-type peptidase activity"/>
    <property type="evidence" value="ECO:0007669"/>
    <property type="project" value="UniProtKB-KW"/>
</dbReference>
<evidence type="ECO:0000313" key="8">
    <source>
        <dbReference type="Proteomes" id="UP000309676"/>
    </source>
</evidence>
<dbReference type="OrthoDB" id="9813368at2"/>
<dbReference type="PROSITE" id="PS51935">
    <property type="entry name" value="NLPC_P60"/>
    <property type="match status" value="1"/>
</dbReference>
<protein>
    <submittedName>
        <fullName evidence="7">NlpC/P60 family protein</fullName>
    </submittedName>
</protein>
<gene>
    <name evidence="7" type="ORF">FE782_13480</name>
</gene>
<evidence type="ECO:0000256" key="1">
    <source>
        <dbReference type="ARBA" id="ARBA00007074"/>
    </source>
</evidence>
<feature type="signal peptide" evidence="5">
    <location>
        <begin position="1"/>
        <end position="29"/>
    </location>
</feature>
<dbReference type="SUPFAM" id="SSF54001">
    <property type="entry name" value="Cysteine proteinases"/>
    <property type="match status" value="1"/>
</dbReference>
<accession>A0A5R9GEW8</accession>
<dbReference type="GO" id="GO:0006508">
    <property type="term" value="P:proteolysis"/>
    <property type="evidence" value="ECO:0007669"/>
    <property type="project" value="UniProtKB-KW"/>
</dbReference>
<keyword evidence="5" id="KW-0732">Signal</keyword>
<dbReference type="Pfam" id="PF00877">
    <property type="entry name" value="NLPC_P60"/>
    <property type="match status" value="1"/>
</dbReference>
<evidence type="ECO:0000256" key="3">
    <source>
        <dbReference type="ARBA" id="ARBA00022801"/>
    </source>
</evidence>
<keyword evidence="8" id="KW-1185">Reference proteome</keyword>
<evidence type="ECO:0000313" key="7">
    <source>
        <dbReference type="EMBL" id="TLS51908.1"/>
    </source>
</evidence>
<keyword evidence="2" id="KW-0645">Protease</keyword>
<comment type="similarity">
    <text evidence="1">Belongs to the peptidase C40 family.</text>
</comment>
<dbReference type="InterPro" id="IPR051202">
    <property type="entry name" value="Peptidase_C40"/>
</dbReference>
<dbReference type="EMBL" id="VCIW01000007">
    <property type="protein sequence ID" value="TLS51908.1"/>
    <property type="molecule type" value="Genomic_DNA"/>
</dbReference>
<dbReference type="AlphaFoldDB" id="A0A5R9GEW8"/>
<dbReference type="PANTHER" id="PTHR47053:SF1">
    <property type="entry name" value="MUREIN DD-ENDOPEPTIDASE MEPH-RELATED"/>
    <property type="match status" value="1"/>
</dbReference>
<name>A0A5R9GEW8_9BACL</name>